<gene>
    <name evidence="1" type="ORF">ASZ90_005520</name>
</gene>
<dbReference type="EMBL" id="LNQE01000838">
    <property type="protein sequence ID" value="KUG24646.1"/>
    <property type="molecule type" value="Genomic_DNA"/>
</dbReference>
<proteinExistence type="predicted"/>
<evidence type="ECO:0000313" key="1">
    <source>
        <dbReference type="EMBL" id="KUG24646.1"/>
    </source>
</evidence>
<dbReference type="AlphaFoldDB" id="A0A0W8FUX1"/>
<accession>A0A0W8FUX1</accession>
<organism evidence="1">
    <name type="scientific">hydrocarbon metagenome</name>
    <dbReference type="NCBI Taxonomy" id="938273"/>
    <lineage>
        <taxon>unclassified sequences</taxon>
        <taxon>metagenomes</taxon>
        <taxon>ecological metagenomes</taxon>
    </lineage>
</organism>
<sequence length="127" mass="14763">MRDEVIVEYRGDYIHVRHYGKNNYDISLDLWRRVKALCDQHNCFNILGESYTTEELSTMDAFNHLKIVELVGLTLKHRVAWVIQKKETGKGIEFVETVVVKNRGLVNGGIFPSVEEAKRWLLGKENE</sequence>
<protein>
    <recommendedName>
        <fullName evidence="2">STAS/SEC14 domain-containing protein</fullName>
    </recommendedName>
</protein>
<reference evidence="1" key="1">
    <citation type="journal article" date="2015" name="Proc. Natl. Acad. Sci. U.S.A.">
        <title>Networks of energetic and metabolic interactions define dynamics in microbial communities.</title>
        <authorList>
            <person name="Embree M."/>
            <person name="Liu J.K."/>
            <person name="Al-Bassam M.M."/>
            <person name="Zengler K."/>
        </authorList>
    </citation>
    <scope>NUCLEOTIDE SEQUENCE</scope>
</reference>
<name>A0A0W8FUX1_9ZZZZ</name>
<evidence type="ECO:0008006" key="2">
    <source>
        <dbReference type="Google" id="ProtNLM"/>
    </source>
</evidence>
<comment type="caution">
    <text evidence="1">The sequence shown here is derived from an EMBL/GenBank/DDBJ whole genome shotgun (WGS) entry which is preliminary data.</text>
</comment>